<comment type="catalytic activity">
    <reaction evidence="4">
        <text>hydrogencarbonate + H(+) = CO2 + H2O</text>
        <dbReference type="Rhea" id="RHEA:10748"/>
        <dbReference type="ChEBI" id="CHEBI:15377"/>
        <dbReference type="ChEBI" id="CHEBI:15378"/>
        <dbReference type="ChEBI" id="CHEBI:16526"/>
        <dbReference type="ChEBI" id="CHEBI:17544"/>
        <dbReference type="EC" id="4.2.1.1"/>
    </reaction>
</comment>
<dbReference type="Gene3D" id="3.10.200.10">
    <property type="entry name" value="Alpha carbonic anhydrase"/>
    <property type="match status" value="1"/>
</dbReference>
<dbReference type="SMART" id="SM01057">
    <property type="entry name" value="Carb_anhydrase"/>
    <property type="match status" value="1"/>
</dbReference>
<dbReference type="PaxDb" id="121845-A0A3Q0JQT6"/>
<evidence type="ECO:0000256" key="4">
    <source>
        <dbReference type="RuleBase" id="RU367011"/>
    </source>
</evidence>
<dbReference type="KEGG" id="dci:103524319"/>
<dbReference type="OMA" id="NEGHTIM"/>
<evidence type="ECO:0000256" key="2">
    <source>
        <dbReference type="ARBA" id="ARBA00022723"/>
    </source>
</evidence>
<dbReference type="RefSeq" id="XP_026689205.1">
    <property type="nucleotide sequence ID" value="XM_026833404.1"/>
</dbReference>
<dbReference type="Proteomes" id="UP000079169">
    <property type="component" value="Unplaced"/>
</dbReference>
<keyword evidence="7" id="KW-1185">Reference proteome</keyword>
<evidence type="ECO:0000256" key="5">
    <source>
        <dbReference type="SAM" id="MobiDB-lite"/>
    </source>
</evidence>
<name>A0A3Q0JQT6_DIACI</name>
<evidence type="ECO:0000256" key="3">
    <source>
        <dbReference type="ARBA" id="ARBA00022833"/>
    </source>
</evidence>
<dbReference type="Pfam" id="PF00194">
    <property type="entry name" value="Carb_anhydrase"/>
    <property type="match status" value="1"/>
</dbReference>
<dbReference type="GO" id="GO:0005737">
    <property type="term" value="C:cytoplasm"/>
    <property type="evidence" value="ECO:0007669"/>
    <property type="project" value="TreeGrafter"/>
</dbReference>
<dbReference type="PROSITE" id="PS00162">
    <property type="entry name" value="ALPHA_CA_1"/>
    <property type="match status" value="1"/>
</dbReference>
<dbReference type="GeneID" id="103524319"/>
<dbReference type="EC" id="4.2.1.1" evidence="4"/>
<feature type="region of interest" description="Disordered" evidence="5">
    <location>
        <begin position="330"/>
        <end position="374"/>
    </location>
</feature>
<dbReference type="GO" id="GO:0008270">
    <property type="term" value="F:zinc ion binding"/>
    <property type="evidence" value="ECO:0007669"/>
    <property type="project" value="UniProtKB-UniRule"/>
</dbReference>
<gene>
    <name evidence="8" type="primary">LOC103524319</name>
</gene>
<dbReference type="InterPro" id="IPR001148">
    <property type="entry name" value="CA_dom"/>
</dbReference>
<dbReference type="PANTHER" id="PTHR18952:SF124">
    <property type="entry name" value="CARBONIC ANHYDRASE 7"/>
    <property type="match status" value="1"/>
</dbReference>
<evidence type="ECO:0000313" key="8">
    <source>
        <dbReference type="RefSeq" id="XP_026689205.1"/>
    </source>
</evidence>
<comment type="similarity">
    <text evidence="1 4">Belongs to the alpha-carbonic anhydrase family.</text>
</comment>
<dbReference type="InterPro" id="IPR023561">
    <property type="entry name" value="Carbonic_anhydrase_a-class"/>
</dbReference>
<dbReference type="PANTHER" id="PTHR18952">
    <property type="entry name" value="CARBONIC ANHYDRASE"/>
    <property type="match status" value="1"/>
</dbReference>
<keyword evidence="4" id="KW-0456">Lyase</keyword>
<sequence>MTNLLTLLCLFVVNLSDSAFGFGPYRVSRRQIGTSLGNIVFPNDEVTTPRKIVHNVVSNLPQNLQNLLDITQEDLDYFEVEPFDDRFGQKPKENKCKVGRQQSPIDIDTFNTVWKEYPPLHMNGHWNFKHKVLLFNEGHTIMLKEKGGVNRPKITGGPLREQYTFEQLHFHWGPNPSMGSEHTINGQTYAAEAHMVHYQSRYGSYKKAKENKGLLVLGYIFQVSDHFNEELRDFIDPIPLVSRFKNVTFSAPDILKLFKKASNACYYTYTGSLTTGDCAEGVLWILFNQTIPISPQQLSQFRKMYGSNGDTLRSNFRETQRLNGRQVEFVTSDSSKSQGLQGGHSNRQNLMRHDDEDYTTRPVSQRSNYGYGRY</sequence>
<dbReference type="CDD" id="cd00326">
    <property type="entry name" value="alpha_CA"/>
    <property type="match status" value="1"/>
</dbReference>
<feature type="signal peptide" evidence="4">
    <location>
        <begin position="1"/>
        <end position="21"/>
    </location>
</feature>
<dbReference type="InterPro" id="IPR018338">
    <property type="entry name" value="Carbonic_anhydrase_a-class_CS"/>
</dbReference>
<feature type="chain" id="PRO_5025073363" description="Carbonic anhydrase" evidence="4">
    <location>
        <begin position="22"/>
        <end position="374"/>
    </location>
</feature>
<proteinExistence type="inferred from homology"/>
<evidence type="ECO:0000259" key="6">
    <source>
        <dbReference type="PROSITE" id="PS51144"/>
    </source>
</evidence>
<dbReference type="InterPro" id="IPR036398">
    <property type="entry name" value="CA_dom_sf"/>
</dbReference>
<evidence type="ECO:0000313" key="7">
    <source>
        <dbReference type="Proteomes" id="UP000079169"/>
    </source>
</evidence>
<dbReference type="PROSITE" id="PS51144">
    <property type="entry name" value="ALPHA_CA_2"/>
    <property type="match status" value="1"/>
</dbReference>
<organism evidence="7 8">
    <name type="scientific">Diaphorina citri</name>
    <name type="common">Asian citrus psyllid</name>
    <dbReference type="NCBI Taxonomy" id="121845"/>
    <lineage>
        <taxon>Eukaryota</taxon>
        <taxon>Metazoa</taxon>
        <taxon>Ecdysozoa</taxon>
        <taxon>Arthropoda</taxon>
        <taxon>Hexapoda</taxon>
        <taxon>Insecta</taxon>
        <taxon>Pterygota</taxon>
        <taxon>Neoptera</taxon>
        <taxon>Paraneoptera</taxon>
        <taxon>Hemiptera</taxon>
        <taxon>Sternorrhyncha</taxon>
        <taxon>Psylloidea</taxon>
        <taxon>Psyllidae</taxon>
        <taxon>Diaphorininae</taxon>
        <taxon>Diaphorina</taxon>
    </lineage>
</organism>
<keyword evidence="3 4" id="KW-0862">Zinc</keyword>
<dbReference type="AlphaFoldDB" id="A0A3Q0JQT6"/>
<dbReference type="GO" id="GO:0004089">
    <property type="term" value="F:carbonate dehydratase activity"/>
    <property type="evidence" value="ECO:0007669"/>
    <property type="project" value="UniProtKB-UniRule"/>
</dbReference>
<reference evidence="8" key="1">
    <citation type="submission" date="2025-08" db="UniProtKB">
        <authorList>
            <consortium name="RefSeq"/>
        </authorList>
    </citation>
    <scope>IDENTIFICATION</scope>
</reference>
<dbReference type="STRING" id="121845.A0A3Q0JQT6"/>
<protein>
    <recommendedName>
        <fullName evidence="4">Carbonic anhydrase</fullName>
        <ecNumber evidence="4">4.2.1.1</ecNumber>
    </recommendedName>
</protein>
<keyword evidence="2 4" id="KW-0479">Metal-binding</keyword>
<comment type="cofactor">
    <cofactor evidence="4">
        <name>Zn(2+)</name>
        <dbReference type="ChEBI" id="CHEBI:29105"/>
    </cofactor>
</comment>
<keyword evidence="4" id="KW-0732">Signal</keyword>
<accession>A0A3Q0JQT6</accession>
<feature type="domain" description="Alpha-carbonic anhydrase" evidence="6">
    <location>
        <begin position="73"/>
        <end position="331"/>
    </location>
</feature>
<feature type="compositionally biased region" description="Polar residues" evidence="5">
    <location>
        <begin position="330"/>
        <end position="349"/>
    </location>
</feature>
<comment type="function">
    <text evidence="4">Reversible hydration of carbon dioxide.</text>
</comment>
<evidence type="ECO:0000256" key="1">
    <source>
        <dbReference type="ARBA" id="ARBA00010718"/>
    </source>
</evidence>
<dbReference type="SUPFAM" id="SSF51069">
    <property type="entry name" value="Carbonic anhydrase"/>
    <property type="match status" value="1"/>
</dbReference>